<keyword evidence="2" id="KW-0808">Transferase</keyword>
<gene>
    <name evidence="5" type="ORF">ACFOHH_17670</name>
</gene>
<keyword evidence="3" id="KW-0949">S-adenosyl-L-methionine</keyword>
<dbReference type="Pfam" id="PF02086">
    <property type="entry name" value="MethyltransfD12"/>
    <property type="match status" value="1"/>
</dbReference>
<dbReference type="GO" id="GO:0008168">
    <property type="term" value="F:methyltransferase activity"/>
    <property type="evidence" value="ECO:0007669"/>
    <property type="project" value="UniProtKB-KW"/>
</dbReference>
<dbReference type="InterPro" id="IPR012327">
    <property type="entry name" value="MeTrfase_D12"/>
</dbReference>
<evidence type="ECO:0000256" key="2">
    <source>
        <dbReference type="ARBA" id="ARBA00022679"/>
    </source>
</evidence>
<organism evidence="5 6">
    <name type="scientific">Shinella pollutisoli</name>
    <dbReference type="NCBI Taxonomy" id="2250594"/>
    <lineage>
        <taxon>Bacteria</taxon>
        <taxon>Pseudomonadati</taxon>
        <taxon>Pseudomonadota</taxon>
        <taxon>Alphaproteobacteria</taxon>
        <taxon>Hyphomicrobiales</taxon>
        <taxon>Rhizobiaceae</taxon>
        <taxon>Shinella</taxon>
    </lineage>
</organism>
<dbReference type="SUPFAM" id="SSF53335">
    <property type="entry name" value="S-adenosyl-L-methionine-dependent methyltransferases"/>
    <property type="match status" value="1"/>
</dbReference>
<proteinExistence type="predicted"/>
<name>A0ABV7DKF3_9HYPH</name>
<dbReference type="RefSeq" id="WP_257315608.1">
    <property type="nucleotide sequence ID" value="NZ_JANFDG010000013.1"/>
</dbReference>
<evidence type="ECO:0000256" key="4">
    <source>
        <dbReference type="SAM" id="MobiDB-lite"/>
    </source>
</evidence>
<evidence type="ECO:0000256" key="3">
    <source>
        <dbReference type="ARBA" id="ARBA00022691"/>
    </source>
</evidence>
<dbReference type="PANTHER" id="PTHR30481:SF4">
    <property type="entry name" value="SITE-SPECIFIC DNA-METHYLTRANSFERASE (ADENINE-SPECIFIC)"/>
    <property type="match status" value="1"/>
</dbReference>
<evidence type="ECO:0000256" key="1">
    <source>
        <dbReference type="ARBA" id="ARBA00022603"/>
    </source>
</evidence>
<dbReference type="Gene3D" id="3.40.50.150">
    <property type="entry name" value="Vaccinia Virus protein VP39"/>
    <property type="match status" value="2"/>
</dbReference>
<reference evidence="6" key="1">
    <citation type="journal article" date="2019" name="Int. J. Syst. Evol. Microbiol.">
        <title>The Global Catalogue of Microorganisms (GCM) 10K type strain sequencing project: providing services to taxonomists for standard genome sequencing and annotation.</title>
        <authorList>
            <consortium name="The Broad Institute Genomics Platform"/>
            <consortium name="The Broad Institute Genome Sequencing Center for Infectious Disease"/>
            <person name="Wu L."/>
            <person name="Ma J."/>
        </authorList>
    </citation>
    <scope>NUCLEOTIDE SEQUENCE [LARGE SCALE GENOMIC DNA]</scope>
    <source>
        <strain evidence="6">KCTC 52677</strain>
    </source>
</reference>
<evidence type="ECO:0000313" key="6">
    <source>
        <dbReference type="Proteomes" id="UP001595377"/>
    </source>
</evidence>
<evidence type="ECO:0000313" key="5">
    <source>
        <dbReference type="EMBL" id="MFC3074943.1"/>
    </source>
</evidence>
<dbReference type="InterPro" id="IPR029063">
    <property type="entry name" value="SAM-dependent_MTases_sf"/>
</dbReference>
<dbReference type="GO" id="GO:0032259">
    <property type="term" value="P:methylation"/>
    <property type="evidence" value="ECO:0007669"/>
    <property type="project" value="UniProtKB-KW"/>
</dbReference>
<comment type="caution">
    <text evidence="5">The sequence shown here is derived from an EMBL/GenBank/DDBJ whole genome shotgun (WGS) entry which is preliminary data.</text>
</comment>
<protein>
    <submittedName>
        <fullName evidence="5">DNA adenine methylase</fullName>
    </submittedName>
</protein>
<dbReference type="InterPro" id="IPR012263">
    <property type="entry name" value="M_m6A_EcoRV"/>
</dbReference>
<dbReference type="Proteomes" id="UP001595377">
    <property type="component" value="Unassembled WGS sequence"/>
</dbReference>
<accession>A0ABV7DKF3</accession>
<dbReference type="PIRSF" id="PIRSF000398">
    <property type="entry name" value="M_m6A_EcoRV"/>
    <property type="match status" value="1"/>
</dbReference>
<sequence length="296" mass="34228">MSSLTRPVLRWHGGKWRLAPWIIEHFPPHRTYVEPYGGAASVLLRKPISYGEVYNDLDQEVVDLFRVLRDPVRASTLEALLRLTPFARDEFREAYEPTDDVIERCRRLIIRSFMGFGSNAHASAKKGHRSTGFRARSSRSGTTPAHDWGNYPDAMRAMVKRLSKVVIENRPAIEVMSHHDRPDTLHYVDPPYMHETRAQGNKYDLGWRMYRYEMTNHDHAELLDFLRNCEGMVVLSGYPAPLYDEQLGDWMRVEKIALADGARKRTEVLWINPAAADALQQPRARQLQLYEAEEPV</sequence>
<keyword evidence="1 5" id="KW-0489">Methyltransferase</keyword>
<dbReference type="PANTHER" id="PTHR30481">
    <property type="entry name" value="DNA ADENINE METHYLASE"/>
    <property type="match status" value="1"/>
</dbReference>
<dbReference type="EMBL" id="JBHRSP010000029">
    <property type="protein sequence ID" value="MFC3074943.1"/>
    <property type="molecule type" value="Genomic_DNA"/>
</dbReference>
<keyword evidence="6" id="KW-1185">Reference proteome</keyword>
<dbReference type="PRINTS" id="PR00505">
    <property type="entry name" value="D12N6MTFRASE"/>
</dbReference>
<feature type="region of interest" description="Disordered" evidence="4">
    <location>
        <begin position="125"/>
        <end position="147"/>
    </location>
</feature>